<dbReference type="GO" id="GO:0000055">
    <property type="term" value="P:ribosomal large subunit export from nucleus"/>
    <property type="evidence" value="ECO:0007669"/>
    <property type="project" value="TreeGrafter"/>
</dbReference>
<feature type="domain" description="VWFA" evidence="10">
    <location>
        <begin position="3635"/>
        <end position="3779"/>
    </location>
</feature>
<protein>
    <recommendedName>
        <fullName evidence="4">Midasin</fullName>
    </recommendedName>
</protein>
<dbReference type="PROSITE" id="PS50234">
    <property type="entry name" value="VWFA"/>
    <property type="match status" value="1"/>
</dbReference>
<keyword evidence="8" id="KW-0539">Nucleus</keyword>
<evidence type="ECO:0000313" key="11">
    <source>
        <dbReference type="EMBL" id="CAI8019292.1"/>
    </source>
</evidence>
<gene>
    <name evidence="11" type="ORF">GBAR_LOCUS11610</name>
</gene>
<dbReference type="InterPro" id="IPR027417">
    <property type="entry name" value="P-loop_NTPase"/>
</dbReference>
<comment type="caution">
    <text evidence="11">The sequence shown here is derived from an EMBL/GenBank/DDBJ whole genome shotgun (WGS) entry which is preliminary data.</text>
</comment>
<evidence type="ECO:0000256" key="4">
    <source>
        <dbReference type="ARBA" id="ARBA00017143"/>
    </source>
</evidence>
<feature type="compositionally biased region" description="Acidic residues" evidence="9">
    <location>
        <begin position="3196"/>
        <end position="3206"/>
    </location>
</feature>
<feature type="compositionally biased region" description="Low complexity" evidence="9">
    <location>
        <begin position="3319"/>
        <end position="3329"/>
    </location>
</feature>
<evidence type="ECO:0000256" key="6">
    <source>
        <dbReference type="ARBA" id="ARBA00022840"/>
    </source>
</evidence>
<keyword evidence="12" id="KW-1185">Reference proteome</keyword>
<dbReference type="SUPFAM" id="SSF52540">
    <property type="entry name" value="P-loop containing nucleoside triphosphate hydrolases"/>
    <property type="match status" value="4"/>
</dbReference>
<keyword evidence="5" id="KW-0547">Nucleotide-binding</keyword>
<evidence type="ECO:0000313" key="12">
    <source>
        <dbReference type="Proteomes" id="UP001174909"/>
    </source>
</evidence>
<dbReference type="CDD" id="cd00009">
    <property type="entry name" value="AAA"/>
    <property type="match status" value="2"/>
</dbReference>
<dbReference type="InterPro" id="IPR003593">
    <property type="entry name" value="AAA+_ATPase"/>
</dbReference>
<dbReference type="GO" id="GO:0005654">
    <property type="term" value="C:nucleoplasm"/>
    <property type="evidence" value="ECO:0007669"/>
    <property type="project" value="UniProtKB-SubCell"/>
</dbReference>
<organism evidence="11 12">
    <name type="scientific">Geodia barretti</name>
    <name type="common">Barrett's horny sponge</name>
    <dbReference type="NCBI Taxonomy" id="519541"/>
    <lineage>
        <taxon>Eukaryota</taxon>
        <taxon>Metazoa</taxon>
        <taxon>Porifera</taxon>
        <taxon>Demospongiae</taxon>
        <taxon>Heteroscleromorpha</taxon>
        <taxon>Tetractinellida</taxon>
        <taxon>Astrophorina</taxon>
        <taxon>Geodiidae</taxon>
        <taxon>Geodia</taxon>
    </lineage>
</organism>
<feature type="compositionally biased region" description="Low complexity" evidence="9">
    <location>
        <begin position="3350"/>
        <end position="3359"/>
    </location>
</feature>
<feature type="compositionally biased region" description="Basic and acidic residues" evidence="9">
    <location>
        <begin position="3183"/>
        <end position="3195"/>
    </location>
</feature>
<dbReference type="Gene3D" id="3.40.50.300">
    <property type="entry name" value="P-loop containing nucleotide triphosphate hydrolases"/>
    <property type="match status" value="4"/>
</dbReference>
<comment type="subcellular location">
    <subcellularLocation>
        <location evidence="1">Nucleus</location>
        <location evidence="1">Nucleolus</location>
    </subcellularLocation>
    <subcellularLocation>
        <location evidence="2">Nucleus</location>
        <location evidence="2">Nucleoplasm</location>
    </subcellularLocation>
</comment>
<dbReference type="Pfam" id="PF07728">
    <property type="entry name" value="AAA_5"/>
    <property type="match status" value="3"/>
</dbReference>
<dbReference type="GO" id="GO:0000027">
    <property type="term" value="P:ribosomal large subunit assembly"/>
    <property type="evidence" value="ECO:0007669"/>
    <property type="project" value="TreeGrafter"/>
</dbReference>
<feature type="compositionally biased region" description="Basic and acidic residues" evidence="9">
    <location>
        <begin position="3067"/>
        <end position="3090"/>
    </location>
</feature>
<feature type="compositionally biased region" description="Polar residues" evidence="9">
    <location>
        <begin position="3269"/>
        <end position="3318"/>
    </location>
</feature>
<dbReference type="Pfam" id="PF17867">
    <property type="entry name" value="AAA_lid_7"/>
    <property type="match status" value="2"/>
</dbReference>
<dbReference type="PANTHER" id="PTHR48103:SF2">
    <property type="entry name" value="MIDASIN"/>
    <property type="match status" value="1"/>
</dbReference>
<accession>A0AA35RZG2</accession>
<evidence type="ECO:0000256" key="1">
    <source>
        <dbReference type="ARBA" id="ARBA00004604"/>
    </source>
</evidence>
<evidence type="ECO:0000256" key="2">
    <source>
        <dbReference type="ARBA" id="ARBA00004642"/>
    </source>
</evidence>
<proteinExistence type="inferred from homology"/>
<dbReference type="Proteomes" id="UP001174909">
    <property type="component" value="Unassembled WGS sequence"/>
</dbReference>
<evidence type="ECO:0000256" key="5">
    <source>
        <dbReference type="ARBA" id="ARBA00022741"/>
    </source>
</evidence>
<feature type="compositionally biased region" description="Acidic residues" evidence="9">
    <location>
        <begin position="3224"/>
        <end position="3242"/>
    </location>
</feature>
<dbReference type="FunFam" id="3.40.50.300:FF:000142">
    <property type="entry name" value="Midasin"/>
    <property type="match status" value="2"/>
</dbReference>
<feature type="region of interest" description="Disordered" evidence="9">
    <location>
        <begin position="3028"/>
        <end position="3414"/>
    </location>
</feature>
<dbReference type="InterPro" id="IPR002035">
    <property type="entry name" value="VWF_A"/>
</dbReference>
<name>A0AA35RZG2_GEOBA</name>
<evidence type="ECO:0000256" key="7">
    <source>
        <dbReference type="ARBA" id="ARBA00023186"/>
    </source>
</evidence>
<feature type="compositionally biased region" description="Basic and acidic residues" evidence="9">
    <location>
        <begin position="3334"/>
        <end position="3345"/>
    </location>
</feature>
<dbReference type="GO" id="GO:0030687">
    <property type="term" value="C:preribosome, large subunit precursor"/>
    <property type="evidence" value="ECO:0007669"/>
    <property type="project" value="TreeGrafter"/>
</dbReference>
<feature type="compositionally biased region" description="Acidic residues" evidence="9">
    <location>
        <begin position="3252"/>
        <end position="3268"/>
    </location>
</feature>
<reference evidence="11" key="1">
    <citation type="submission" date="2023-03" db="EMBL/GenBank/DDBJ databases">
        <authorList>
            <person name="Steffen K."/>
            <person name="Cardenas P."/>
        </authorList>
    </citation>
    <scope>NUCLEOTIDE SEQUENCE</scope>
</reference>
<keyword evidence="7" id="KW-0143">Chaperone</keyword>
<feature type="region of interest" description="Disordered" evidence="9">
    <location>
        <begin position="3435"/>
        <end position="3483"/>
    </location>
</feature>
<evidence type="ECO:0000256" key="9">
    <source>
        <dbReference type="SAM" id="MobiDB-lite"/>
    </source>
</evidence>
<sequence length="3843" mass="429958">MYCADENGELVFQEGVLVEAMRKGYWIILDELNLAPTDVLEALNRVLDDNRELFIPETRKSVKAHPHFMLFGTQNPPGAYGGRKVLSRAFRNRFIELHYDDIPSGELVNIVHEKSSLPLSYAKKMVAIMKELQVRRTASGVFSGKYGLITLRDLFRWAERYRRSPSSSSQFRDWEQQLAEDGFMLLAGRLREVNDEQVVLDVIERHFKRNVEPIQLYGQDGGQGSLASQKCLQLLRAPLTEEFRHLVWTSEFLRMAVLTFRALSFDEPVLLVGHTGCGKTTLCQLFSTILGCKLVSINCHMHSEAADFLGGLKPTRSRGSSELRDEKVGLFEWQDGVVVKAMQEGCCLLVDEISLADDAVLERLNSVLETERRLLVSERSRIQDQAEVFQITASPGFAFMATMNPGGDYGKKELSPALRNRFVELWCPSSRKYEDLAKIIDHNLNVSLNSGFVWSSLILHTIHWIKGKLPFDSIHVSVRDLLTWVRFMNATSPPLPPAEAFYHGAHLVLLDSLGCREQLSVTVREHLLQEAQMFLQELLVKNGHQMSLQSSPASISCHEDMFGIHPFFIKKGPYECKGLQYYSLDAPGPCGNAYRLLRGMQVGKPLLIEGPPGVGKTSLVAALASYSGHHMTRINLSEHTDISDLFGCDLPVEGGKGVRFQWRDGPLLRALKTGDWVLLDEINLASQSVLEGLNAVLDHRGEVFVPELGITFSVQPNTKLFACQNPMSQGGGRKGLPKSFLNRFTIVFVDVLSESDYQFISHSLYPDIDLSVLQNMITFNSKVEALVKRECGTSIWEFNLRDILRWCQVLKDHQIADPCQLVEIIYCRRLRSASLRAQVVEVCGEVFCDSSPLPTALGGSFVVTEKYLQVGHAVLARRPYDCQKKIEGVPLQALHCQLPILEAVMMCVERGWMTILVGGRASGKTSVVRTLAQLVGQKLVEFPMNSDTDTTELLGGFQQVNFGRHFYNIVKMVEDVLVELLATIRHHQNGKEYTAKLGAMKNSSLPKVSGVLQEVSNIELLGGCEKLKQCLLVMEEVSSHLPTNLSYDFGEILSQVVWLKDRIQQGDSGGQFEWVDSVLVTSLRHGHWLSITNCNVCNPSVLDRLNAVVEPGGVLSVDERGVVGEEGVMTVKPHPNFRLFLLMDPAHGEISRAMRNRGIEVCILPEETLGSVNRNKEDWRSLLLSAGVDSNTAKHVLTSVAEESVSPVRLLQGVYCSSMVSQRPVKSNWKHLEVPQLPVVCESSGSASDLPSQVSAICQHPDAVTVQSHFSVILKVIRSHSSNEHGRNYKIMDVDAALQVFTSHASVSDYHMRKGLMTTLVSLCASDYHVAGVVNSWCTSLQEYANKKAHVAIERGDFTYNVPNLLSISNPMVTSLASMKLKSLTLEEKMLVLGTRVTSLKELLQWHSRIGTSTLSVSYQAYTGQLQLETMIHPSVQLIQPFLSVFINHLSSTLVSSDRDSNMEVVEWLAVIIHSFSRPVHSLTQLAGLWTVFKTRCISPSSAARKSELVSLMSSLQPLEKVVHNCCFFAEVRDSFCQSVNSMKHCNPLSSEKEKIGSISCFKELSSEDSICTVGTYQHKVDQMKILLSTLWLNGCSVSNTPLVDLQQKLMLANSLLRSTVAALGRALKFPDLTAWLTGEQLPSESLSELCCEAQRVCPDHSGPQFWQRLCHEISAAFNELAFVKESLEMAFGDIGGNRDLHGELTLLCGLSTGCVHVGTVVTNMLLPTAIDPVSLKEVDYKCYQMLAAQQSAIMKACDAHYLTTTGKTLGDLMQARSPIDTVMPGRRGGISPYVSYVVERKEFCEKLFQSQKPPVLSSSAREKYSQMVSVCTDVVNTFCSSERVASLLQGASVATQDSFSRVETWSRALRAAVDKLHSEFPSLEDVAKPFTTGLLQTVAGVTSLMSFRLAILSPQFKLLSVLRDSSQFPFATTENGSGSAAFILQLLDSLTVITEDISALKESERQQFHKRMLLIGVKFSKCFISNTTSCTTLSRRWYSLCSTLLKYCWLLWNRAEQANRAKMEQESSLYRYRTKTHNISLLGEGEVDDEVVRQIFPIYDEHFERLSGKEDSSNDDAHMEADEGVQEVCQFTYLEMREVFDLHQQLFTPQSQSQHHPYQLFETMRARYSFAAALAHKFDNLPGLTTDYCLFGAHARMCKDMLTELTRELPLKQRNIYKESVVSEAVKVGPVVNGLKERVEELLMEWPNHPGLVQVQVSCGKVLSLSVQEPLMKILAGLEYILRKSQDWEAYAASHVSLRQQLDQLTQLILDWRRLELRSWRSLFEECSSGVQCEGSKWWFHIYSLCQESTSNRQGNNKELLESVHEFVEVASLGEFTIRLKLLRAFATDMFLQGHPTLGNLLANTVNYYQQFAPLVTSHSSKITAVIDKEFNDLVRIMRWNDGNYWALKASTEKSHRTLVKFMRKLKGALSEPVHPLLTAGALQTNDSDEESSVDNEQLKIPHTVDLESTDLNLTDTQQQLLHSVTLGTFAGSDPHSLTAAMAIRRMKEMVCEYSSSAIYQQWNTTVNDFSGEIIETVKQLQSLDFLDKLEGDKRKSAIKLNLNQKRKAIVELFKYLKKQGLSRHGELNFTIELKCEIFQLPVIEEQVAVEIPDQWTESIQKYFYHSIGRLASLQSAFVTPTKDLSPTQLKCCKGYASHLVQLICSQRKTLSSACSSIGILQHRLQQLKFLVGGELYTLQVAEYMHWQSTALAMVEVSLELVHDFKNVVETLPENVDTSTTAEAPPILSCGDRSIANRAITMLQDKVPDLQILFDQLMLKEKTRGDESVFFVTRKDVQEVAGVCSQVESFCNQILDVLHLVLGRENHRVAMFEFLEIARSYLITTCQQCREWIASAASTNSGFSPRQKCCETQEFLVSNEQKSGCNRKTRAIDSVSVLQNMVLAVQRVMQRHRKLAMHMQQNSEELLEIPCCLYLHTTSTEGINDMNPEAVVGGVTSLLTTTVADVCEGSMKKLVPVVSLLDQYISLLRELVLRLALAHRTFCKLSSILLALFTDLVSKGVCAPPEAEEVEGEGGTDFEAAEGGGFDDGLGAKNVSNEVDAENLEDPTKKSGEEEETLDQKGPDAGRENGEEDAVDMTQDFGGDVADLPEEDEESEGQDWEDLDKEMGELGGDNPEQIDRNMWVPEEEQDETEPQQSEEQQEGSAESDEAKIVAQEGQPKPCRSERGQEPRPAGEDNENDKDEDTLVAQGSDQNMLEEHNQEIEDGDPGFDLDNMDQDEMEREEKMSSGEEQVDNIEDSVDDIEEDGSQYSQENEPNTMEELNNEPQTSEVAATQSLESKGQTGAETVTSDENLPPNSSQQEQQESTEVGNNKSKEDKSYEDKAANGASTSLVTSSTSQQEPKGQKLRSRLHHRPLEDYSLAGQEERLAKRPRLVLERTEGKHTPHERMESDTVQHLRDEGAMEHDAVVWDAAPLMQPPGTIPPTDLGDPTDQNDDSQADNTEQTRQPQFSDNTVDTGLLCPPQDPDTVVQEEQMETEVEKEESSLSHAQATMPEPHSFFVNTSLLPGQQGRVLDEHNLREGLMEDIKVLHAKSKDVDAEKMWQRYELLMSGLAQSLCEELRLALTPTQASQLKGDYRTGKRLNMRRIIPYIASYFQNDQIWLRRTKPSKRDYQVLVAVDDSASMNENECNQMAYESLAMISSALYRLECGQIGILRFGESAELLHGFDEPFTVGTGAHVLQQLSFSQSRTNFAEMLQVSNTLFTQSLRTRRGHSSPLTSQLLLVLSDGRGVFADGTTVVEVALRSLNELGVLTVFVILDTLSKESVLNIKVPSFTPGKAPVIRSYLETFPFSFYIVLQDIKSLPIVLGKALQQWFQLISGQ</sequence>
<dbReference type="GO" id="GO:0016887">
    <property type="term" value="F:ATP hydrolysis activity"/>
    <property type="evidence" value="ECO:0007669"/>
    <property type="project" value="InterPro"/>
</dbReference>
<dbReference type="PANTHER" id="PTHR48103">
    <property type="entry name" value="MIDASIN-RELATED"/>
    <property type="match status" value="1"/>
</dbReference>
<dbReference type="InterPro" id="IPR036465">
    <property type="entry name" value="vWFA_dom_sf"/>
</dbReference>
<evidence type="ECO:0000256" key="8">
    <source>
        <dbReference type="ARBA" id="ARBA00023242"/>
    </source>
</evidence>
<feature type="compositionally biased region" description="Acidic residues" evidence="9">
    <location>
        <begin position="3108"/>
        <end position="3125"/>
    </location>
</feature>
<dbReference type="InterPro" id="IPR011704">
    <property type="entry name" value="ATPase_dyneun-rel_AAA"/>
</dbReference>
<dbReference type="SMART" id="SM00382">
    <property type="entry name" value="AAA"/>
    <property type="match status" value="3"/>
</dbReference>
<dbReference type="GO" id="GO:0005524">
    <property type="term" value="F:ATP binding"/>
    <property type="evidence" value="ECO:0007669"/>
    <property type="project" value="UniProtKB-KW"/>
</dbReference>
<dbReference type="FunFam" id="3.40.50.300:FF:001384">
    <property type="entry name" value="Midasin"/>
    <property type="match status" value="1"/>
</dbReference>
<keyword evidence="6" id="KW-0067">ATP-binding</keyword>
<feature type="compositionally biased region" description="Acidic residues" evidence="9">
    <location>
        <begin position="3028"/>
        <end position="3041"/>
    </location>
</feature>
<feature type="compositionally biased region" description="Basic and acidic residues" evidence="9">
    <location>
        <begin position="3385"/>
        <end position="3414"/>
    </location>
</feature>
<dbReference type="GO" id="GO:0005730">
    <property type="term" value="C:nucleolus"/>
    <property type="evidence" value="ECO:0007669"/>
    <property type="project" value="UniProtKB-SubCell"/>
</dbReference>
<evidence type="ECO:0000259" key="10">
    <source>
        <dbReference type="PROSITE" id="PS50234"/>
    </source>
</evidence>
<comment type="similarity">
    <text evidence="3">Belongs to the midasin family.</text>
</comment>
<feature type="compositionally biased region" description="Polar residues" evidence="9">
    <location>
        <begin position="3460"/>
        <end position="3477"/>
    </location>
</feature>
<evidence type="ECO:0000256" key="3">
    <source>
        <dbReference type="ARBA" id="ARBA00007188"/>
    </source>
</evidence>
<dbReference type="SUPFAM" id="SSF53300">
    <property type="entry name" value="vWA-like"/>
    <property type="match status" value="1"/>
</dbReference>
<dbReference type="Gene3D" id="3.40.50.410">
    <property type="entry name" value="von Willebrand factor, type A domain"/>
    <property type="match status" value="1"/>
</dbReference>
<dbReference type="EMBL" id="CASHTH010001743">
    <property type="protein sequence ID" value="CAI8019292.1"/>
    <property type="molecule type" value="Genomic_DNA"/>
</dbReference>
<dbReference type="InterPro" id="IPR040848">
    <property type="entry name" value="AAA_lid_7"/>
</dbReference>